<reference evidence="2" key="2">
    <citation type="submission" date="2020-05" db="UniProtKB">
        <authorList>
            <consortium name="EnsemblMetazoa"/>
        </authorList>
    </citation>
    <scope>IDENTIFICATION</scope>
    <source>
        <strain evidence="2">IAEA</strain>
    </source>
</reference>
<name>A0A1B0A753_GLOPL</name>
<keyword evidence="3" id="KW-1185">Reference proteome</keyword>
<keyword evidence="1" id="KW-0812">Transmembrane</keyword>
<feature type="transmembrane region" description="Helical" evidence="1">
    <location>
        <begin position="181"/>
        <end position="199"/>
    </location>
</feature>
<evidence type="ECO:0000313" key="3">
    <source>
        <dbReference type="Proteomes" id="UP000092445"/>
    </source>
</evidence>
<feature type="transmembrane region" description="Helical" evidence="1">
    <location>
        <begin position="75"/>
        <end position="94"/>
    </location>
</feature>
<reference evidence="3" key="1">
    <citation type="submission" date="2014-03" db="EMBL/GenBank/DDBJ databases">
        <authorList>
            <person name="Aksoy S."/>
            <person name="Warren W."/>
            <person name="Wilson R.K."/>
        </authorList>
    </citation>
    <scope>NUCLEOTIDE SEQUENCE [LARGE SCALE GENOMIC DNA]</scope>
    <source>
        <strain evidence="3">IAEA</strain>
    </source>
</reference>
<feature type="transmembrane region" description="Helical" evidence="1">
    <location>
        <begin position="106"/>
        <end position="127"/>
    </location>
</feature>
<proteinExistence type="predicted"/>
<dbReference type="AlphaFoldDB" id="A0A1B0A753"/>
<evidence type="ECO:0000313" key="2">
    <source>
        <dbReference type="EnsemblMetazoa" id="GPAI036350-PA"/>
    </source>
</evidence>
<dbReference type="EnsemblMetazoa" id="GPAI036350-RA">
    <property type="protein sequence ID" value="GPAI036350-PA"/>
    <property type="gene ID" value="GPAI036350"/>
</dbReference>
<feature type="transmembrane region" description="Helical" evidence="1">
    <location>
        <begin position="7"/>
        <end position="31"/>
    </location>
</feature>
<protein>
    <submittedName>
        <fullName evidence="2">Uncharacterized protein</fullName>
    </submittedName>
</protein>
<dbReference type="STRING" id="7398.A0A1B0A753"/>
<sequence>MFDMKWLPIACGSLAPALIPPVHIVVLWYFWENYARYVDKHFCTCSCWDTVFKGPYESGVAAYKHMYFNATQNTFKMWLLTITEFIATTMVMQLADSTNTVTSKKIFCIVGIALLHIIASSFDQFFLNVVRGEGYAHQIIRDIGFMVPDIMQLIIPLWLLKQTRKESFITRPFYRDHNLRKDIITTIFFVLALFMLCSIL</sequence>
<dbReference type="Proteomes" id="UP000092445">
    <property type="component" value="Unassembled WGS sequence"/>
</dbReference>
<dbReference type="VEuPathDB" id="VectorBase:GPAI036350"/>
<keyword evidence="1" id="KW-1133">Transmembrane helix</keyword>
<accession>A0A1B0A753</accession>
<dbReference type="PANTHER" id="PTHR39074:SF1">
    <property type="entry name" value="AGAP007547-PA"/>
    <property type="match status" value="1"/>
</dbReference>
<dbReference type="PANTHER" id="PTHR39074">
    <property type="entry name" value="AGAP007547-PA"/>
    <property type="match status" value="1"/>
</dbReference>
<keyword evidence="1" id="KW-0472">Membrane</keyword>
<evidence type="ECO:0000256" key="1">
    <source>
        <dbReference type="SAM" id="Phobius"/>
    </source>
</evidence>
<feature type="transmembrane region" description="Helical" evidence="1">
    <location>
        <begin position="139"/>
        <end position="160"/>
    </location>
</feature>
<organism evidence="2 3">
    <name type="scientific">Glossina pallidipes</name>
    <name type="common">Tsetse fly</name>
    <dbReference type="NCBI Taxonomy" id="7398"/>
    <lineage>
        <taxon>Eukaryota</taxon>
        <taxon>Metazoa</taxon>
        <taxon>Ecdysozoa</taxon>
        <taxon>Arthropoda</taxon>
        <taxon>Hexapoda</taxon>
        <taxon>Insecta</taxon>
        <taxon>Pterygota</taxon>
        <taxon>Neoptera</taxon>
        <taxon>Endopterygota</taxon>
        <taxon>Diptera</taxon>
        <taxon>Brachycera</taxon>
        <taxon>Muscomorpha</taxon>
        <taxon>Hippoboscoidea</taxon>
        <taxon>Glossinidae</taxon>
        <taxon>Glossina</taxon>
    </lineage>
</organism>